<dbReference type="AlphaFoldDB" id="A0A934VZ69"/>
<dbReference type="Proteomes" id="UP000640485">
    <property type="component" value="Unassembled WGS sequence"/>
</dbReference>
<dbReference type="EMBL" id="JAEPRQ010000001">
    <property type="protein sequence ID" value="MBK4214983.1"/>
    <property type="molecule type" value="Genomic_DNA"/>
</dbReference>
<sequence length="127" mass="14102">MRFASAPPGAPGRIARLFAASDPQTLRQIFEASAGLAHSTKNYRPNRRAFKDLVAPYLQDTRVTQDVDGNRPPVSHQDAPQILQGQQRQVPKPQFHHALQDFHAVLDSSFVLWRTGAGRISTHAIVI</sequence>
<gene>
    <name evidence="2" type="ORF">JJJ17_03480</name>
</gene>
<name>A0A934VZ69_9RHOB</name>
<organism evidence="2 3">
    <name type="scientific">Paracoccus caeni</name>
    <dbReference type="NCBI Taxonomy" id="657651"/>
    <lineage>
        <taxon>Bacteria</taxon>
        <taxon>Pseudomonadati</taxon>
        <taxon>Pseudomonadota</taxon>
        <taxon>Alphaproteobacteria</taxon>
        <taxon>Rhodobacterales</taxon>
        <taxon>Paracoccaceae</taxon>
        <taxon>Paracoccus</taxon>
    </lineage>
</organism>
<evidence type="ECO:0000313" key="3">
    <source>
        <dbReference type="Proteomes" id="UP000640485"/>
    </source>
</evidence>
<evidence type="ECO:0000313" key="2">
    <source>
        <dbReference type="EMBL" id="MBK4214983.1"/>
    </source>
</evidence>
<accession>A0A934VZ69</accession>
<keyword evidence="3" id="KW-1185">Reference proteome</keyword>
<comment type="caution">
    <text evidence="2">The sequence shown here is derived from an EMBL/GenBank/DDBJ whole genome shotgun (WGS) entry which is preliminary data.</text>
</comment>
<proteinExistence type="predicted"/>
<dbReference type="RefSeq" id="WP_200683800.1">
    <property type="nucleotide sequence ID" value="NZ_JAEPRQ010000001.1"/>
</dbReference>
<protein>
    <submittedName>
        <fullName evidence="2">Uncharacterized protein</fullName>
    </submittedName>
</protein>
<evidence type="ECO:0000256" key="1">
    <source>
        <dbReference type="SAM" id="MobiDB-lite"/>
    </source>
</evidence>
<feature type="region of interest" description="Disordered" evidence="1">
    <location>
        <begin position="64"/>
        <end position="92"/>
    </location>
</feature>
<reference evidence="2" key="1">
    <citation type="submission" date="2021-01" db="EMBL/GenBank/DDBJ databases">
        <title>Paracoccus amoyensis sp. nov., isolated from the surface seawater along the coast of Xiamen Island, China.</title>
        <authorList>
            <person name="Lyu L."/>
        </authorList>
    </citation>
    <scope>NUCLEOTIDE SEQUENCE</scope>
    <source>
        <strain evidence="2">MJ17</strain>
    </source>
</reference>